<evidence type="ECO:0000313" key="3">
    <source>
        <dbReference type="WBParaSite" id="nOo.2.0.1.t13084-RA"/>
    </source>
</evidence>
<reference evidence="1 2" key="2">
    <citation type="submission" date="2018-08" db="EMBL/GenBank/DDBJ databases">
        <authorList>
            <person name="Laetsch R D."/>
            <person name="Stevens L."/>
            <person name="Kumar S."/>
            <person name="Blaxter L. M."/>
        </authorList>
    </citation>
    <scope>NUCLEOTIDE SEQUENCE [LARGE SCALE GENOMIC DNA]</scope>
</reference>
<dbReference type="EMBL" id="UYRW01013408">
    <property type="protein sequence ID" value="VDN00517.1"/>
    <property type="molecule type" value="Genomic_DNA"/>
</dbReference>
<sequence length="34" mass="3538">MIVLRSVCSILATDIGESVVDGNSADELMVSTLV</sequence>
<evidence type="ECO:0000313" key="2">
    <source>
        <dbReference type="Proteomes" id="UP000271087"/>
    </source>
</evidence>
<keyword evidence="2" id="KW-1185">Reference proteome</keyword>
<dbReference type="Proteomes" id="UP000271087">
    <property type="component" value="Unassembled WGS sequence"/>
</dbReference>
<gene>
    <name evidence="1" type="ORF">NOO_LOCUS13084</name>
</gene>
<protein>
    <submittedName>
        <fullName evidence="3">2-phosphosulfolactate phosphatase</fullName>
    </submittedName>
</protein>
<dbReference type="WBParaSite" id="nOo.2.0.1.t13084-RA">
    <property type="protein sequence ID" value="nOo.2.0.1.t13084-RA"/>
    <property type="gene ID" value="nOo.2.0.1.g13084"/>
</dbReference>
<accession>A0A182EY29</accession>
<dbReference type="AlphaFoldDB" id="A0A182EY29"/>
<organism evidence="3">
    <name type="scientific">Onchocerca ochengi</name>
    <name type="common">Filarial nematode worm</name>
    <dbReference type="NCBI Taxonomy" id="42157"/>
    <lineage>
        <taxon>Eukaryota</taxon>
        <taxon>Metazoa</taxon>
        <taxon>Ecdysozoa</taxon>
        <taxon>Nematoda</taxon>
        <taxon>Chromadorea</taxon>
        <taxon>Rhabditida</taxon>
        <taxon>Spirurina</taxon>
        <taxon>Spiruromorpha</taxon>
        <taxon>Filarioidea</taxon>
        <taxon>Onchocercidae</taxon>
        <taxon>Onchocerca</taxon>
    </lineage>
</organism>
<evidence type="ECO:0000313" key="1">
    <source>
        <dbReference type="EMBL" id="VDN00517.1"/>
    </source>
</evidence>
<reference evidence="3" key="1">
    <citation type="submission" date="2016-06" db="UniProtKB">
        <authorList>
            <consortium name="WormBaseParasite"/>
        </authorList>
    </citation>
    <scope>IDENTIFICATION</scope>
</reference>
<proteinExistence type="predicted"/>
<name>A0A182EY29_ONCOC</name>